<dbReference type="AlphaFoldDB" id="A0A6A5RS76"/>
<dbReference type="InterPro" id="IPR021858">
    <property type="entry name" value="Fun_TF"/>
</dbReference>
<dbReference type="PANTHER" id="PTHR37540">
    <property type="entry name" value="TRANSCRIPTION FACTOR (ACR-2), PUTATIVE-RELATED-RELATED"/>
    <property type="match status" value="1"/>
</dbReference>
<dbReference type="Proteomes" id="UP000800082">
    <property type="component" value="Unassembled WGS sequence"/>
</dbReference>
<keyword evidence="2" id="KW-1185">Reference proteome</keyword>
<proteinExistence type="predicted"/>
<name>A0A6A5RS76_9PLEO</name>
<dbReference type="EMBL" id="ML978961">
    <property type="protein sequence ID" value="KAF1931235.1"/>
    <property type="molecule type" value="Genomic_DNA"/>
</dbReference>
<sequence length="343" mass="37858">MRAICADQMSFLSHVSVSSVYQDLADGLWQDSGTTVRIKTHALSTIAGQLESNDATILSILHLLLSEVGGDETAFSVHYRGLQGLIHKRGGLSQLTYHLATYVVLHLTTLAMLKRLPELAPHPTSNLTLRHTRQSYPCASPLYALHGEFTSLGNSCSTQTLEIIIDMSNLTQAFTHQHQGVTNFVPTPQYHEIYSHLHRSPSAQDIDWIHESTRLAALIYTHAIIHHTTFTSAANISHQDPTMGNTTVLHALLSAVDHTDAIGCWGSMRGVFLWVCLIGGAASWGSDNPEVGFVSPQMAWMRKCFSFWAIRAVVGVGFEFADGTMEGLRMGLRIRNLLDERNL</sequence>
<dbReference type="Pfam" id="PF11951">
    <property type="entry name" value="Fungal_trans_2"/>
    <property type="match status" value="1"/>
</dbReference>
<evidence type="ECO:0000313" key="2">
    <source>
        <dbReference type="Proteomes" id="UP000800082"/>
    </source>
</evidence>
<dbReference type="PANTHER" id="PTHR37540:SF5">
    <property type="entry name" value="TRANSCRIPTION FACTOR DOMAIN-CONTAINING PROTEIN"/>
    <property type="match status" value="1"/>
</dbReference>
<dbReference type="RefSeq" id="XP_033451483.1">
    <property type="nucleotide sequence ID" value="XM_033589489.1"/>
</dbReference>
<protein>
    <recommendedName>
        <fullName evidence="3">Transcription factor domain-containing protein</fullName>
    </recommendedName>
</protein>
<reference evidence="1" key="1">
    <citation type="journal article" date="2020" name="Stud. Mycol.">
        <title>101 Dothideomycetes genomes: a test case for predicting lifestyles and emergence of pathogens.</title>
        <authorList>
            <person name="Haridas S."/>
            <person name="Albert R."/>
            <person name="Binder M."/>
            <person name="Bloem J."/>
            <person name="Labutti K."/>
            <person name="Salamov A."/>
            <person name="Andreopoulos B."/>
            <person name="Baker S."/>
            <person name="Barry K."/>
            <person name="Bills G."/>
            <person name="Bluhm B."/>
            <person name="Cannon C."/>
            <person name="Castanera R."/>
            <person name="Culley D."/>
            <person name="Daum C."/>
            <person name="Ezra D."/>
            <person name="Gonzalez J."/>
            <person name="Henrissat B."/>
            <person name="Kuo A."/>
            <person name="Liang C."/>
            <person name="Lipzen A."/>
            <person name="Lutzoni F."/>
            <person name="Magnuson J."/>
            <person name="Mondo S."/>
            <person name="Nolan M."/>
            <person name="Ohm R."/>
            <person name="Pangilinan J."/>
            <person name="Park H.-J."/>
            <person name="Ramirez L."/>
            <person name="Alfaro M."/>
            <person name="Sun H."/>
            <person name="Tritt A."/>
            <person name="Yoshinaga Y."/>
            <person name="Zwiers L.-H."/>
            <person name="Turgeon B."/>
            <person name="Goodwin S."/>
            <person name="Spatafora J."/>
            <person name="Crous P."/>
            <person name="Grigoriev I."/>
        </authorList>
    </citation>
    <scope>NUCLEOTIDE SEQUENCE</scope>
    <source>
        <strain evidence="1">CBS 183.55</strain>
    </source>
</reference>
<dbReference type="GeneID" id="54347136"/>
<organism evidence="1 2">
    <name type="scientific">Didymella exigua CBS 183.55</name>
    <dbReference type="NCBI Taxonomy" id="1150837"/>
    <lineage>
        <taxon>Eukaryota</taxon>
        <taxon>Fungi</taxon>
        <taxon>Dikarya</taxon>
        <taxon>Ascomycota</taxon>
        <taxon>Pezizomycotina</taxon>
        <taxon>Dothideomycetes</taxon>
        <taxon>Pleosporomycetidae</taxon>
        <taxon>Pleosporales</taxon>
        <taxon>Pleosporineae</taxon>
        <taxon>Didymellaceae</taxon>
        <taxon>Didymella</taxon>
    </lineage>
</organism>
<evidence type="ECO:0008006" key="3">
    <source>
        <dbReference type="Google" id="ProtNLM"/>
    </source>
</evidence>
<dbReference type="OrthoDB" id="415825at2759"/>
<accession>A0A6A5RS76</accession>
<gene>
    <name evidence="1" type="ORF">M421DRAFT_342404</name>
</gene>
<evidence type="ECO:0000313" key="1">
    <source>
        <dbReference type="EMBL" id="KAF1931235.1"/>
    </source>
</evidence>